<keyword evidence="6" id="KW-1185">Reference proteome</keyword>
<evidence type="ECO:0000313" key="3">
    <source>
        <dbReference type="EMBL" id="MBC8603114.1"/>
    </source>
</evidence>
<comment type="caution">
    <text evidence="4">The sequence shown here is derived from an EMBL/GenBank/DDBJ whole genome shotgun (WGS) entry which is preliminary data.</text>
</comment>
<protein>
    <submittedName>
        <fullName evidence="4">DUF4922 domain-containing protein</fullName>
    </submittedName>
</protein>
<feature type="domain" description="DUF4922" evidence="1">
    <location>
        <begin position="12"/>
        <end position="153"/>
    </location>
</feature>
<dbReference type="SUPFAM" id="SSF54197">
    <property type="entry name" value="HIT-like"/>
    <property type="match status" value="1"/>
</dbReference>
<dbReference type="Proteomes" id="UP000256321">
    <property type="component" value="Unassembled WGS sequence"/>
</dbReference>
<proteinExistence type="predicted"/>
<evidence type="ECO:0000313" key="6">
    <source>
        <dbReference type="Proteomes" id="UP000629596"/>
    </source>
</evidence>
<dbReference type="AlphaFoldDB" id="A0A3D8HC08"/>
<organism evidence="4 5">
    <name type="scientific">Parabacteroides acidifaciens</name>
    <dbReference type="NCBI Taxonomy" id="2290935"/>
    <lineage>
        <taxon>Bacteria</taxon>
        <taxon>Pseudomonadati</taxon>
        <taxon>Bacteroidota</taxon>
        <taxon>Bacteroidia</taxon>
        <taxon>Bacteroidales</taxon>
        <taxon>Tannerellaceae</taxon>
        <taxon>Parabacteroides</taxon>
    </lineage>
</organism>
<evidence type="ECO:0000313" key="5">
    <source>
        <dbReference type="Proteomes" id="UP000256321"/>
    </source>
</evidence>
<evidence type="ECO:0000259" key="2">
    <source>
        <dbReference type="Pfam" id="PF26216"/>
    </source>
</evidence>
<gene>
    <name evidence="4" type="ORF">DWU89_15850</name>
    <name evidence="3" type="ORF">H8784_15480</name>
</gene>
<reference evidence="4 5" key="1">
    <citation type="submission" date="2018-07" db="EMBL/GenBank/DDBJ databases">
        <title>Parabacteroides acidifaciens nov. sp., isolated from human feces.</title>
        <authorList>
            <person name="Wang Y.J."/>
        </authorList>
    </citation>
    <scope>NUCLEOTIDE SEQUENCE [LARGE SCALE GENOMIC DNA]</scope>
    <source>
        <strain evidence="4 5">426-9</strain>
    </source>
</reference>
<dbReference type="Pfam" id="PF16269">
    <property type="entry name" value="DUF4922"/>
    <property type="match status" value="1"/>
</dbReference>
<dbReference type="EMBL" id="QREV01000046">
    <property type="protein sequence ID" value="RDU48172.1"/>
    <property type="molecule type" value="Genomic_DNA"/>
</dbReference>
<dbReference type="RefSeq" id="WP_115500603.1">
    <property type="nucleotide sequence ID" value="NZ_JACRTI010000046.1"/>
</dbReference>
<dbReference type="InterPro" id="IPR058865">
    <property type="entry name" value="GDPGP1_C"/>
</dbReference>
<dbReference type="Proteomes" id="UP000629596">
    <property type="component" value="Unassembled WGS sequence"/>
</dbReference>
<reference evidence="3 6" key="2">
    <citation type="submission" date="2020-08" db="EMBL/GenBank/DDBJ databases">
        <title>Genome public.</title>
        <authorList>
            <person name="Liu C."/>
            <person name="Sun Q."/>
        </authorList>
    </citation>
    <scope>NUCLEOTIDE SEQUENCE [LARGE SCALE GENOMIC DNA]</scope>
    <source>
        <strain evidence="3 6">426_9</strain>
    </source>
</reference>
<dbReference type="Pfam" id="PF26216">
    <property type="entry name" value="GDPGP1_C"/>
    <property type="match status" value="1"/>
</dbReference>
<feature type="domain" description="GDPGP1-like C-terminal" evidence="2">
    <location>
        <begin position="238"/>
        <end position="309"/>
    </location>
</feature>
<sequence length="311" mass="35564">MNELEQQIESLLLSQKKDWKLACDNYASLTHVQTRCFEGDSRLTILQFNPERIRSSAAKIDKASLAARPCFFCHRPEEQKSVVFNDLFEILVNPYPIFNDHLTVPLRRHEKQQIAPYYGDMLDLASALPGYALFYNGPKCGASAPDHMHFQAGRRGGFPITESWAEASKAIVREGDRTRLYALSDHLPTAFILVSADKAEAVEVFTLLYNEMDVKPGDYEPMMNVLVWTEGDSRITCVFPRRELRPSCYYAEGDDNILISPATVEMSGLFVVPLEKDFRKVTYADLEKVWREVSITEAEKNEIIRKIREKV</sequence>
<accession>A0A3D8HC08</accession>
<dbReference type="InterPro" id="IPR046320">
    <property type="entry name" value="DUF4922"/>
</dbReference>
<dbReference type="InterPro" id="IPR036265">
    <property type="entry name" value="HIT-like_sf"/>
</dbReference>
<evidence type="ECO:0000313" key="4">
    <source>
        <dbReference type="EMBL" id="RDU48172.1"/>
    </source>
</evidence>
<dbReference type="EMBL" id="JACRTI010000046">
    <property type="protein sequence ID" value="MBC8603114.1"/>
    <property type="molecule type" value="Genomic_DNA"/>
</dbReference>
<evidence type="ECO:0000259" key="1">
    <source>
        <dbReference type="Pfam" id="PF16269"/>
    </source>
</evidence>
<name>A0A3D8HC08_9BACT</name>